<proteinExistence type="predicted"/>
<keyword evidence="2" id="KW-1185">Reference proteome</keyword>
<protein>
    <submittedName>
        <fullName evidence="1">Uncharacterized protein</fullName>
    </submittedName>
</protein>
<dbReference type="AlphaFoldDB" id="A0A0D2NTX3"/>
<name>A0A0D2NTX3_HYPSF</name>
<sequence>MKNHLPHNSPYGLRDNFGCSAAARNLIDLTWSACPPARTRPTLVDRLCAVKVDEQQGLGKQAPWLANKIFFHAENVPLTSHMTVRGFAELGTSAWAVHYAHHSAEYLSNDGHSISFSENGMQAPYI</sequence>
<reference evidence="2" key="1">
    <citation type="submission" date="2014-04" db="EMBL/GenBank/DDBJ databases">
        <title>Evolutionary Origins and Diversification of the Mycorrhizal Mutualists.</title>
        <authorList>
            <consortium name="DOE Joint Genome Institute"/>
            <consortium name="Mycorrhizal Genomics Consortium"/>
            <person name="Kohler A."/>
            <person name="Kuo A."/>
            <person name="Nagy L.G."/>
            <person name="Floudas D."/>
            <person name="Copeland A."/>
            <person name="Barry K.W."/>
            <person name="Cichocki N."/>
            <person name="Veneault-Fourrey C."/>
            <person name="LaButti K."/>
            <person name="Lindquist E.A."/>
            <person name="Lipzen A."/>
            <person name="Lundell T."/>
            <person name="Morin E."/>
            <person name="Murat C."/>
            <person name="Riley R."/>
            <person name="Ohm R."/>
            <person name="Sun H."/>
            <person name="Tunlid A."/>
            <person name="Henrissat B."/>
            <person name="Grigoriev I.V."/>
            <person name="Hibbett D.S."/>
            <person name="Martin F."/>
        </authorList>
    </citation>
    <scope>NUCLEOTIDE SEQUENCE [LARGE SCALE GENOMIC DNA]</scope>
    <source>
        <strain evidence="2">FD-334 SS-4</strain>
    </source>
</reference>
<dbReference type="Proteomes" id="UP000054270">
    <property type="component" value="Unassembled WGS sequence"/>
</dbReference>
<evidence type="ECO:0000313" key="1">
    <source>
        <dbReference type="EMBL" id="KJA22309.1"/>
    </source>
</evidence>
<organism evidence="1 2">
    <name type="scientific">Hypholoma sublateritium (strain FD-334 SS-4)</name>
    <dbReference type="NCBI Taxonomy" id="945553"/>
    <lineage>
        <taxon>Eukaryota</taxon>
        <taxon>Fungi</taxon>
        <taxon>Dikarya</taxon>
        <taxon>Basidiomycota</taxon>
        <taxon>Agaricomycotina</taxon>
        <taxon>Agaricomycetes</taxon>
        <taxon>Agaricomycetidae</taxon>
        <taxon>Agaricales</taxon>
        <taxon>Agaricineae</taxon>
        <taxon>Strophariaceae</taxon>
        <taxon>Hypholoma</taxon>
    </lineage>
</organism>
<gene>
    <name evidence="1" type="ORF">HYPSUDRAFT_202321</name>
</gene>
<evidence type="ECO:0000313" key="2">
    <source>
        <dbReference type="Proteomes" id="UP000054270"/>
    </source>
</evidence>
<dbReference type="EMBL" id="KN817551">
    <property type="protein sequence ID" value="KJA22309.1"/>
    <property type="molecule type" value="Genomic_DNA"/>
</dbReference>
<accession>A0A0D2NTX3</accession>